<keyword evidence="5" id="KW-0732">Signal</keyword>
<dbReference type="FunFam" id="2.60.40.60:FF:000019">
    <property type="entry name" value="Cadherin 2"/>
    <property type="match status" value="1"/>
</dbReference>
<dbReference type="Pfam" id="PF00028">
    <property type="entry name" value="Cadherin"/>
    <property type="match status" value="3"/>
</dbReference>
<evidence type="ECO:0000313" key="15">
    <source>
        <dbReference type="EMBL" id="KAJ8265300.1"/>
    </source>
</evidence>
<dbReference type="SUPFAM" id="SSF49313">
    <property type="entry name" value="Cadherin-like"/>
    <property type="match status" value="5"/>
</dbReference>
<dbReference type="OrthoDB" id="9045962at2759"/>
<dbReference type="GO" id="GO:0045296">
    <property type="term" value="F:cadherin binding"/>
    <property type="evidence" value="ECO:0007669"/>
    <property type="project" value="TreeGrafter"/>
</dbReference>
<keyword evidence="6" id="KW-0677">Repeat</keyword>
<dbReference type="InterPro" id="IPR002126">
    <property type="entry name" value="Cadherin-like_dom"/>
</dbReference>
<evidence type="ECO:0000256" key="4">
    <source>
        <dbReference type="ARBA" id="ARBA00022723"/>
    </source>
</evidence>
<dbReference type="GO" id="GO:0016477">
    <property type="term" value="P:cell migration"/>
    <property type="evidence" value="ECO:0007669"/>
    <property type="project" value="TreeGrafter"/>
</dbReference>
<keyword evidence="16" id="KW-1185">Reference proteome</keyword>
<keyword evidence="4" id="KW-0479">Metal-binding</keyword>
<evidence type="ECO:0000256" key="5">
    <source>
        <dbReference type="ARBA" id="ARBA00022729"/>
    </source>
</evidence>
<name>A0A9Q1DBF2_CONCO</name>
<organism evidence="15 16">
    <name type="scientific">Conger conger</name>
    <name type="common">Conger eel</name>
    <name type="synonym">Muraena conger</name>
    <dbReference type="NCBI Taxonomy" id="82655"/>
    <lineage>
        <taxon>Eukaryota</taxon>
        <taxon>Metazoa</taxon>
        <taxon>Chordata</taxon>
        <taxon>Craniata</taxon>
        <taxon>Vertebrata</taxon>
        <taxon>Euteleostomi</taxon>
        <taxon>Actinopterygii</taxon>
        <taxon>Neopterygii</taxon>
        <taxon>Teleostei</taxon>
        <taxon>Anguilliformes</taxon>
        <taxon>Congridae</taxon>
        <taxon>Conger</taxon>
    </lineage>
</organism>
<dbReference type="GO" id="GO:0044331">
    <property type="term" value="P:cell-cell adhesion mediated by cadherin"/>
    <property type="evidence" value="ECO:0007669"/>
    <property type="project" value="TreeGrafter"/>
</dbReference>
<proteinExistence type="predicted"/>
<dbReference type="InterPro" id="IPR039808">
    <property type="entry name" value="Cadherin"/>
</dbReference>
<evidence type="ECO:0000256" key="11">
    <source>
        <dbReference type="ARBA" id="ARBA00023180"/>
    </source>
</evidence>
<dbReference type="FunFam" id="2.60.40.60:FF:000158">
    <property type="entry name" value="Dachsous cadherin-related 1"/>
    <property type="match status" value="1"/>
</dbReference>
<feature type="domain" description="Cadherin" evidence="14">
    <location>
        <begin position="397"/>
        <end position="504"/>
    </location>
</feature>
<dbReference type="GO" id="GO:0008013">
    <property type="term" value="F:beta-catenin binding"/>
    <property type="evidence" value="ECO:0007669"/>
    <property type="project" value="TreeGrafter"/>
</dbReference>
<dbReference type="GO" id="GO:0016342">
    <property type="term" value="C:catenin complex"/>
    <property type="evidence" value="ECO:0007669"/>
    <property type="project" value="TreeGrafter"/>
</dbReference>
<dbReference type="EMBL" id="JAFJMO010000010">
    <property type="protein sequence ID" value="KAJ8265300.1"/>
    <property type="molecule type" value="Genomic_DNA"/>
</dbReference>
<gene>
    <name evidence="15" type="ORF">COCON_G00143990</name>
</gene>
<dbReference type="AlphaFoldDB" id="A0A9Q1DBF2"/>
<dbReference type="PANTHER" id="PTHR24027:SF433">
    <property type="entry name" value="CADHERIN 27-RELATED"/>
    <property type="match status" value="1"/>
</dbReference>
<keyword evidence="3 13" id="KW-0812">Transmembrane</keyword>
<accession>A0A9Q1DBF2</accession>
<comment type="caution">
    <text evidence="15">The sequence shown here is derived from an EMBL/GenBank/DDBJ whole genome shotgun (WGS) entry which is preliminary data.</text>
</comment>
<dbReference type="Proteomes" id="UP001152803">
    <property type="component" value="Unassembled WGS sequence"/>
</dbReference>
<dbReference type="FunFam" id="2.60.40.60:FF:000074">
    <property type="entry name" value="Desmoglein 4"/>
    <property type="match status" value="1"/>
</dbReference>
<evidence type="ECO:0000256" key="10">
    <source>
        <dbReference type="ARBA" id="ARBA00023136"/>
    </source>
</evidence>
<dbReference type="GO" id="GO:0005912">
    <property type="term" value="C:adherens junction"/>
    <property type="evidence" value="ECO:0007669"/>
    <property type="project" value="TreeGrafter"/>
</dbReference>
<evidence type="ECO:0000313" key="16">
    <source>
        <dbReference type="Proteomes" id="UP001152803"/>
    </source>
</evidence>
<evidence type="ECO:0000256" key="7">
    <source>
        <dbReference type="ARBA" id="ARBA00022837"/>
    </source>
</evidence>
<evidence type="ECO:0000256" key="13">
    <source>
        <dbReference type="SAM" id="Phobius"/>
    </source>
</evidence>
<keyword evidence="9 13" id="KW-1133">Transmembrane helix</keyword>
<dbReference type="PRINTS" id="PR01820">
    <property type="entry name" value="DESMOCOLLIN"/>
</dbReference>
<dbReference type="GO" id="GO:0007156">
    <property type="term" value="P:homophilic cell adhesion via plasma membrane adhesion molecules"/>
    <property type="evidence" value="ECO:0007669"/>
    <property type="project" value="InterPro"/>
</dbReference>
<keyword evidence="2" id="KW-1003">Cell membrane</keyword>
<evidence type="ECO:0000259" key="14">
    <source>
        <dbReference type="PROSITE" id="PS50268"/>
    </source>
</evidence>
<feature type="domain" description="Cadherin" evidence="14">
    <location>
        <begin position="516"/>
        <end position="602"/>
    </location>
</feature>
<dbReference type="GO" id="GO:0060027">
    <property type="term" value="P:convergent extension involved in gastrulation"/>
    <property type="evidence" value="ECO:0007669"/>
    <property type="project" value="UniProtKB-ARBA"/>
</dbReference>
<evidence type="ECO:0000256" key="1">
    <source>
        <dbReference type="ARBA" id="ARBA00004251"/>
    </source>
</evidence>
<dbReference type="GO" id="GO:0000902">
    <property type="term" value="P:cell morphogenesis"/>
    <property type="evidence" value="ECO:0007669"/>
    <property type="project" value="TreeGrafter"/>
</dbReference>
<dbReference type="FunFam" id="2.60.40.60:FF:000011">
    <property type="entry name" value="Cadherin 1"/>
    <property type="match status" value="1"/>
</dbReference>
<dbReference type="GO" id="GO:0016339">
    <property type="term" value="P:calcium-dependent cell-cell adhesion via plasma membrane cell adhesion molecules"/>
    <property type="evidence" value="ECO:0007669"/>
    <property type="project" value="TreeGrafter"/>
</dbReference>
<feature type="domain" description="Cadherin" evidence="14">
    <location>
        <begin position="75"/>
        <end position="150"/>
    </location>
</feature>
<dbReference type="GO" id="GO:0005509">
    <property type="term" value="F:calcium ion binding"/>
    <property type="evidence" value="ECO:0007669"/>
    <property type="project" value="UniProtKB-UniRule"/>
</dbReference>
<dbReference type="CDD" id="cd11304">
    <property type="entry name" value="Cadherin_repeat"/>
    <property type="match status" value="5"/>
</dbReference>
<evidence type="ECO:0000256" key="8">
    <source>
        <dbReference type="ARBA" id="ARBA00022889"/>
    </source>
</evidence>
<dbReference type="GO" id="GO:0007043">
    <property type="term" value="P:cell-cell junction assembly"/>
    <property type="evidence" value="ECO:0007669"/>
    <property type="project" value="TreeGrafter"/>
</dbReference>
<sequence length="840" mass="94486">MTWITFVKMPPVCTMKSVSIFLLVTLQQGIIGITSAEERIREKRAWIIDSFFIEEENPGPFPYKLGNVQVERDYKVGFSLHGKGVDEEPKGILSIDKDTGVISVHGKVDYEQHKKLKLVFEAKNMSTMTLDTMLGVEVTITDINDHAPVFQQDLYETSLDESTLQGKNVFVVFATDDDAKNSPNSTFDYNIVSVNPQTPNVEFYIKKNGVISFKGCVDYEKATKYTILVEAKDHGDMIRLSSTCTVMVDIIDKNNHLPTIIGRTGTGRVHERESGKEVLRLQVEDKDAKNTPAWRAKYKIHGDKGNHFMIETDPKTNEGILTVQKPLDFEEGPERNLSISLENEEPYFSCEVKRKTQTGLWQVITADRTTGTGRLPEPVMEDVTIIVEDMNDPPVFKHDVKNVMVQEDVKVGYPLEQFTAVDTDRRFNNAFEYRKGDDPDDWVTVNSKTGEISTAKLLDRESPYVVNNTYTVTLFAISHGEPTMTATATLTIHVEDVNDNLPLLQLQMMDMCLSEGATLASLTATDLDESPFSGPFRFELLGNVKNHWRLDPNYGTTVNLVKEDMVYAGEHRLMLKIYDTQGAFSIQNLTVTVCECSVEPNCRVRSSARIQLGESGIGLMFAALLLLLGFLLLVFLMSCRRKKSAIYIDHGSGEYLIASNIEIPGTDCKVPSGLLQVDEDRMEANHIMSMEAEQVQMAQQNQLQSSFPGMSSFSQSARPSQPFQRGNFMYRSLPMQSQSRSSQYQGSTINRSYSVSRGDSLFMQHGALNSLLGQRIFSIQERSQELFHYEPCIYSYEEDFVTDPELDSISLPESDFAPDKLMDLGPQFLNLATICNPTPP</sequence>
<evidence type="ECO:0000256" key="9">
    <source>
        <dbReference type="ARBA" id="ARBA00022989"/>
    </source>
</evidence>
<feature type="domain" description="Cadherin" evidence="14">
    <location>
        <begin position="275"/>
        <end position="396"/>
    </location>
</feature>
<feature type="domain" description="Cadherin" evidence="14">
    <location>
        <begin position="151"/>
        <end position="260"/>
    </location>
</feature>
<dbReference type="InterPro" id="IPR015919">
    <property type="entry name" value="Cadherin-like_sf"/>
</dbReference>
<protein>
    <recommendedName>
        <fullName evidence="14">Cadherin domain-containing protein</fullName>
    </recommendedName>
</protein>
<keyword evidence="7 12" id="KW-0106">Calcium</keyword>
<keyword evidence="11" id="KW-0325">Glycoprotein</keyword>
<dbReference type="PROSITE" id="PS50268">
    <property type="entry name" value="CADHERIN_2"/>
    <property type="match status" value="5"/>
</dbReference>
<comment type="subcellular location">
    <subcellularLocation>
        <location evidence="1">Cell membrane</location>
        <topology evidence="1">Single-pass type I membrane protein</topology>
    </subcellularLocation>
</comment>
<keyword evidence="10 13" id="KW-0472">Membrane</keyword>
<dbReference type="PROSITE" id="PS00232">
    <property type="entry name" value="CADHERIN_1"/>
    <property type="match status" value="2"/>
</dbReference>
<keyword evidence="8" id="KW-0130">Cell adhesion</keyword>
<dbReference type="Gene3D" id="2.60.40.60">
    <property type="entry name" value="Cadherins"/>
    <property type="match status" value="5"/>
</dbReference>
<dbReference type="PANTHER" id="PTHR24027">
    <property type="entry name" value="CADHERIN-23"/>
    <property type="match status" value="1"/>
</dbReference>
<reference evidence="15" key="1">
    <citation type="journal article" date="2023" name="Science">
        <title>Genome structures resolve the early diversification of teleost fishes.</title>
        <authorList>
            <person name="Parey E."/>
            <person name="Louis A."/>
            <person name="Montfort J."/>
            <person name="Bouchez O."/>
            <person name="Roques C."/>
            <person name="Iampietro C."/>
            <person name="Lluch J."/>
            <person name="Castinel A."/>
            <person name="Donnadieu C."/>
            <person name="Desvignes T."/>
            <person name="Floi Bucao C."/>
            <person name="Jouanno E."/>
            <person name="Wen M."/>
            <person name="Mejri S."/>
            <person name="Dirks R."/>
            <person name="Jansen H."/>
            <person name="Henkel C."/>
            <person name="Chen W.J."/>
            <person name="Zahm M."/>
            <person name="Cabau C."/>
            <person name="Klopp C."/>
            <person name="Thompson A.W."/>
            <person name="Robinson-Rechavi M."/>
            <person name="Braasch I."/>
            <person name="Lecointre G."/>
            <person name="Bobe J."/>
            <person name="Postlethwait J.H."/>
            <person name="Berthelot C."/>
            <person name="Roest Crollius H."/>
            <person name="Guiguen Y."/>
        </authorList>
    </citation>
    <scope>NUCLEOTIDE SEQUENCE</scope>
    <source>
        <strain evidence="15">Concon-B</strain>
    </source>
</reference>
<evidence type="ECO:0000256" key="6">
    <source>
        <dbReference type="ARBA" id="ARBA00022737"/>
    </source>
</evidence>
<evidence type="ECO:0000256" key="3">
    <source>
        <dbReference type="ARBA" id="ARBA00022692"/>
    </source>
</evidence>
<feature type="transmembrane region" description="Helical" evidence="13">
    <location>
        <begin position="616"/>
        <end position="636"/>
    </location>
</feature>
<dbReference type="InterPro" id="IPR020894">
    <property type="entry name" value="Cadherin_CS"/>
</dbReference>
<dbReference type="GO" id="GO:0034332">
    <property type="term" value="P:adherens junction organization"/>
    <property type="evidence" value="ECO:0007669"/>
    <property type="project" value="TreeGrafter"/>
</dbReference>
<evidence type="ECO:0000256" key="12">
    <source>
        <dbReference type="PROSITE-ProRule" id="PRU00043"/>
    </source>
</evidence>
<evidence type="ECO:0000256" key="2">
    <source>
        <dbReference type="ARBA" id="ARBA00022475"/>
    </source>
</evidence>
<dbReference type="SMART" id="SM00112">
    <property type="entry name" value="CA"/>
    <property type="match status" value="5"/>
</dbReference>
<dbReference type="PRINTS" id="PR00205">
    <property type="entry name" value="CADHERIN"/>
</dbReference>